<dbReference type="InterPro" id="IPR036875">
    <property type="entry name" value="Znf_CCHC_sf"/>
</dbReference>
<dbReference type="GO" id="GO:0003676">
    <property type="term" value="F:nucleic acid binding"/>
    <property type="evidence" value="ECO:0007669"/>
    <property type="project" value="InterPro"/>
</dbReference>
<dbReference type="SUPFAM" id="SSF57756">
    <property type="entry name" value="Retrovirus zinc finger-like domains"/>
    <property type="match status" value="1"/>
</dbReference>
<dbReference type="PANTHER" id="PTHR42648:SF28">
    <property type="entry name" value="TRANSPOSON-ENCODED PROTEIN WITH RIBONUCLEASE H-LIKE AND RETROVIRUS ZINC FINGER-LIKE DOMAINS"/>
    <property type="match status" value="1"/>
</dbReference>
<dbReference type="SUPFAM" id="SSF53098">
    <property type="entry name" value="Ribonuclease H-like"/>
    <property type="match status" value="1"/>
</dbReference>
<feature type="domain" description="CCHC-type" evidence="5">
    <location>
        <begin position="12"/>
        <end position="27"/>
    </location>
</feature>
<name>A0AAV0TGR1_9STRA</name>
<dbReference type="PANTHER" id="PTHR42648">
    <property type="entry name" value="TRANSPOSASE, PUTATIVE-RELATED"/>
    <property type="match status" value="1"/>
</dbReference>
<dbReference type="InterPro" id="IPR012337">
    <property type="entry name" value="RNaseH-like_sf"/>
</dbReference>
<dbReference type="Pfam" id="PF07727">
    <property type="entry name" value="RVT_2"/>
    <property type="match status" value="1"/>
</dbReference>
<dbReference type="InterPro" id="IPR001878">
    <property type="entry name" value="Znf_CCHC"/>
</dbReference>
<dbReference type="GO" id="GO:0015074">
    <property type="term" value="P:DNA integration"/>
    <property type="evidence" value="ECO:0007669"/>
    <property type="project" value="InterPro"/>
</dbReference>
<keyword evidence="1" id="KW-0479">Metal-binding</keyword>
<evidence type="ECO:0000256" key="3">
    <source>
        <dbReference type="PROSITE-ProRule" id="PRU00047"/>
    </source>
</evidence>
<keyword evidence="2" id="KW-0378">Hydrolase</keyword>
<dbReference type="GO" id="GO:0016787">
    <property type="term" value="F:hydrolase activity"/>
    <property type="evidence" value="ECO:0007669"/>
    <property type="project" value="UniProtKB-KW"/>
</dbReference>
<reference evidence="7" key="1">
    <citation type="submission" date="2022-12" db="EMBL/GenBank/DDBJ databases">
        <authorList>
            <person name="Webb A."/>
        </authorList>
    </citation>
    <scope>NUCLEOTIDE SEQUENCE</scope>
    <source>
        <strain evidence="7">Pd1</strain>
    </source>
</reference>
<dbReference type="InterPro" id="IPR039537">
    <property type="entry name" value="Retrotran_Ty1/copia-like"/>
</dbReference>
<keyword evidence="8" id="KW-1185">Reference proteome</keyword>
<comment type="caution">
    <text evidence="7">The sequence shown here is derived from an EMBL/GenBank/DDBJ whole genome shotgun (WGS) entry which is preliminary data.</text>
</comment>
<dbReference type="PROSITE" id="PS50158">
    <property type="entry name" value="ZF_CCHC"/>
    <property type="match status" value="1"/>
</dbReference>
<dbReference type="GO" id="GO:0008270">
    <property type="term" value="F:zinc ion binding"/>
    <property type="evidence" value="ECO:0007669"/>
    <property type="project" value="UniProtKB-KW"/>
</dbReference>
<dbReference type="PROSITE" id="PS50994">
    <property type="entry name" value="INTEGRASE"/>
    <property type="match status" value="1"/>
</dbReference>
<evidence type="ECO:0000256" key="2">
    <source>
        <dbReference type="ARBA" id="ARBA00022801"/>
    </source>
</evidence>
<evidence type="ECO:0000259" key="6">
    <source>
        <dbReference type="PROSITE" id="PS50994"/>
    </source>
</evidence>
<organism evidence="7 8">
    <name type="scientific">Peronospora destructor</name>
    <dbReference type="NCBI Taxonomy" id="86335"/>
    <lineage>
        <taxon>Eukaryota</taxon>
        <taxon>Sar</taxon>
        <taxon>Stramenopiles</taxon>
        <taxon>Oomycota</taxon>
        <taxon>Peronosporomycetes</taxon>
        <taxon>Peronosporales</taxon>
        <taxon>Peronosporaceae</taxon>
        <taxon>Peronospora</taxon>
    </lineage>
</organism>
<feature type="compositionally biased region" description="Basic and acidic residues" evidence="4">
    <location>
        <begin position="424"/>
        <end position="442"/>
    </location>
</feature>
<dbReference type="EMBL" id="CANTFM010000382">
    <property type="protein sequence ID" value="CAI5720391.1"/>
    <property type="molecule type" value="Genomic_DNA"/>
</dbReference>
<evidence type="ECO:0000259" key="5">
    <source>
        <dbReference type="PROSITE" id="PS50158"/>
    </source>
</evidence>
<dbReference type="InterPro" id="IPR001584">
    <property type="entry name" value="Integrase_cat-core"/>
</dbReference>
<dbReference type="Gene3D" id="4.10.60.10">
    <property type="entry name" value="Zinc finger, CCHC-type"/>
    <property type="match status" value="1"/>
</dbReference>
<sequence length="671" mass="75008">MTERKGKKSGACFKCGKDGHYKRDCPSETKKNYTLAVADGIDATRQWILDSGSSRHLMMTASQLSNAVECDEECFFPNGENLRMQLKGTADIVIIVDGEARRVKLLVVDDSAKQVDACVVEALAEAVSAPTSDAQLGSLLDFHLRFAHLAYDTVELMASDPASGIRLTDRNRPTYLTCVQGKQRRNKQSKKDTGKNAPIDRVGGVICSDIKGPITPAERFGNRYLINFIDHKSNYCRIFLAKSKDKANKQFEQFLVYFEKRFNCKVHCLRTDGGAEYKVVDPFCKNAGVRRQVSEADNQASNGKAERMHQTVMNMVRSMIFGYGLPLSYWGDAAEYATYILSRSPTRSNEGRASPIEDRVVRSTQHVQNIKTLSEATNAQLIRQAGEEAGRMDMSAWARNRLAESGDKSSDTKNNSDEPGEPFAESRNDVGHREEPRTDSRKPTTRGKRGGQGKQTNAKATAETPRMTTRYGGKKPPPREIVGTIHRVDPANWNSAMKSDKRVEWERAAHTEIDSLEANDTSELVSRTKEMRPLHTKWVFKTKTDADGNIERYKERMVACGNEQSFGKDYTLTFAAVMDMTTGKVILVLSQVWGVPARHGDVPNAYVKASTEPDLNIYLYVPQGMKVSQRKSSDSALSTLDKSYFSSSEVFMGLSKLGDYGLRYCTRSYYE</sequence>
<evidence type="ECO:0000313" key="7">
    <source>
        <dbReference type="EMBL" id="CAI5720391.1"/>
    </source>
</evidence>
<dbReference type="Proteomes" id="UP001162029">
    <property type="component" value="Unassembled WGS sequence"/>
</dbReference>
<dbReference type="Gene3D" id="3.30.420.10">
    <property type="entry name" value="Ribonuclease H-like superfamily/Ribonuclease H"/>
    <property type="match status" value="1"/>
</dbReference>
<evidence type="ECO:0000256" key="1">
    <source>
        <dbReference type="ARBA" id="ARBA00022723"/>
    </source>
</evidence>
<feature type="compositionally biased region" description="Basic and acidic residues" evidence="4">
    <location>
        <begin position="402"/>
        <end position="416"/>
    </location>
</feature>
<proteinExistence type="predicted"/>
<feature type="region of interest" description="Disordered" evidence="4">
    <location>
        <begin position="402"/>
        <end position="482"/>
    </location>
</feature>
<accession>A0AAV0TGR1</accession>
<keyword evidence="3" id="KW-0863">Zinc-finger</keyword>
<dbReference type="SMART" id="SM00343">
    <property type="entry name" value="ZnF_C2HC"/>
    <property type="match status" value="1"/>
</dbReference>
<protein>
    <submittedName>
        <fullName evidence="7">Uncharacterized protein</fullName>
    </submittedName>
</protein>
<dbReference type="Pfam" id="PF00098">
    <property type="entry name" value="zf-CCHC"/>
    <property type="match status" value="1"/>
</dbReference>
<feature type="domain" description="Integrase catalytic" evidence="6">
    <location>
        <begin position="194"/>
        <end position="363"/>
    </location>
</feature>
<dbReference type="InterPro" id="IPR013103">
    <property type="entry name" value="RVT_2"/>
</dbReference>
<dbReference type="InterPro" id="IPR036397">
    <property type="entry name" value="RNaseH_sf"/>
</dbReference>
<evidence type="ECO:0000256" key="4">
    <source>
        <dbReference type="SAM" id="MobiDB-lite"/>
    </source>
</evidence>
<gene>
    <name evidence="7" type="ORF">PDE001_LOCUS2227</name>
</gene>
<evidence type="ECO:0000313" key="8">
    <source>
        <dbReference type="Proteomes" id="UP001162029"/>
    </source>
</evidence>
<dbReference type="AlphaFoldDB" id="A0AAV0TGR1"/>
<keyword evidence="3" id="KW-0862">Zinc</keyword>